<dbReference type="GO" id="GO:0050321">
    <property type="term" value="F:tau-protein kinase activity"/>
    <property type="evidence" value="ECO:0007669"/>
    <property type="project" value="TreeGrafter"/>
</dbReference>
<dbReference type="PROSITE" id="PS00108">
    <property type="entry name" value="PROTEIN_KINASE_ST"/>
    <property type="match status" value="1"/>
</dbReference>
<keyword evidence="6 17" id="KW-0808">Transferase</keyword>
<sequence length="649" mass="73368">MKNCSKMAASSRNKNIAQNSPIDRLVRVGYYELEKTIGKGNFAVVKLATHVVTKTKVAIKIIDKTKLNEDNLKKIFREVQIMMQLRHPHIIRLYQVMETEKMIYLVTEYASGGEIFDYLVANGKMNENEARRVFHQIVAAVSYCHTRNIVHRDLKAENLLLDPNMNIKLADFGFSNHFTEGKMLSTWCGSPPYAAPELFEGREYDGPKADIWSLGVVLYVLVCGALPFDGKTLQTLRTRVISGKFRIPYFMSGDCEHLIRHMLIVDPDKRLTIKSILAHKWMSCLEPVSNLDSRLSNENNSLNPLVVEHMLTLPGLDQEIICKSVMNDMFDHVSAIYHLLVDKLDQRNGNLKTIPTAPTPLRKTSITTGTVDRSSEGDNASSPLVSMPTIPAVYLMNDNQALEKFGDVEINIESEEGPKKKNSNNETNKDDKYLTIRRHTVGPGDAMHQQVLESHYNPYLKLDNWNEMNIIPNINLPANIPLVQHQPPQNFTIKDQHLLKPPPAMGASNGLGRRASDGGANLEMFFHRQMEGVWSQPGRGNNIEGLSSEPSPSEEINENFAVARKRIKITFFHFLFRYMEKRGNNKRHTLALGSVDEVEKLQTSSPQSSNNSPAASSRTRRTGLLTVMERPPGEFKKKIFFFLSLSLSH</sequence>
<evidence type="ECO:0000256" key="4">
    <source>
        <dbReference type="ARBA" id="ARBA00022527"/>
    </source>
</evidence>
<dbReference type="EnsemblMetazoa" id="PHUM368540-RA">
    <property type="protein sequence ID" value="PHUM368540-PA"/>
    <property type="gene ID" value="PHUM368540"/>
</dbReference>
<dbReference type="PANTHER" id="PTHR24346">
    <property type="entry name" value="MAP/MICROTUBULE AFFINITY-REGULATING KINASE"/>
    <property type="match status" value="1"/>
</dbReference>
<evidence type="ECO:0000256" key="12">
    <source>
        <dbReference type="ARBA" id="ARBA00047899"/>
    </source>
</evidence>
<dbReference type="CTD" id="8233552"/>
<keyword evidence="10 14" id="KW-0067">ATP-binding</keyword>
<comment type="similarity">
    <text evidence="2">Belongs to the protein kinase superfamily. CAMK Ser/Thr protein kinase family. SNF1 subfamily.</text>
</comment>
<dbReference type="InterPro" id="IPR017441">
    <property type="entry name" value="Protein_kinase_ATP_BS"/>
</dbReference>
<dbReference type="EMBL" id="DS235379">
    <property type="protein sequence ID" value="EEB15434.1"/>
    <property type="molecule type" value="Genomic_DNA"/>
</dbReference>
<dbReference type="OrthoDB" id="193931at2759"/>
<evidence type="ECO:0000256" key="8">
    <source>
        <dbReference type="ARBA" id="ARBA00022741"/>
    </source>
</evidence>
<feature type="region of interest" description="Disordered" evidence="15">
    <location>
        <begin position="351"/>
        <end position="383"/>
    </location>
</feature>
<keyword evidence="11" id="KW-0460">Magnesium</keyword>
<accession>E0VPX8</accession>
<dbReference type="STRING" id="121224.E0VPX8"/>
<dbReference type="RefSeq" id="XP_002428172.1">
    <property type="nucleotide sequence ID" value="XM_002428127.1"/>
</dbReference>
<feature type="compositionally biased region" description="Polar residues" evidence="15">
    <location>
        <begin position="362"/>
        <end position="383"/>
    </location>
</feature>
<feature type="region of interest" description="Disordered" evidence="15">
    <location>
        <begin position="601"/>
        <end position="621"/>
    </location>
</feature>
<dbReference type="InterPro" id="IPR011009">
    <property type="entry name" value="Kinase-like_dom_sf"/>
</dbReference>
<dbReference type="PROSITE" id="PS00107">
    <property type="entry name" value="PROTEIN_KINASE_ATP"/>
    <property type="match status" value="1"/>
</dbReference>
<evidence type="ECO:0000256" key="9">
    <source>
        <dbReference type="ARBA" id="ARBA00022777"/>
    </source>
</evidence>
<dbReference type="PROSITE" id="PS50011">
    <property type="entry name" value="PROTEIN_KINASE_DOM"/>
    <property type="match status" value="1"/>
</dbReference>
<dbReference type="CDD" id="cd14338">
    <property type="entry name" value="UBA_SIK"/>
    <property type="match status" value="1"/>
</dbReference>
<feature type="domain" description="Protein kinase" evidence="16">
    <location>
        <begin position="31"/>
        <end position="282"/>
    </location>
</feature>
<keyword evidence="19" id="KW-1185">Reference proteome</keyword>
<dbReference type="EC" id="2.7.11.1" evidence="3"/>
<evidence type="ECO:0000313" key="17">
    <source>
        <dbReference type="EMBL" id="EEB15434.1"/>
    </source>
</evidence>
<dbReference type="GO" id="GO:0005737">
    <property type="term" value="C:cytoplasm"/>
    <property type="evidence" value="ECO:0007669"/>
    <property type="project" value="TreeGrafter"/>
</dbReference>
<dbReference type="SMART" id="SM00220">
    <property type="entry name" value="S_TKc"/>
    <property type="match status" value="1"/>
</dbReference>
<keyword evidence="8 14" id="KW-0547">Nucleotide-binding</keyword>
<name>E0VPX8_PEDHC</name>
<feature type="binding site" evidence="14">
    <location>
        <position position="60"/>
    </location>
    <ligand>
        <name>ATP</name>
        <dbReference type="ChEBI" id="CHEBI:30616"/>
    </ligand>
</feature>
<evidence type="ECO:0000256" key="14">
    <source>
        <dbReference type="PROSITE-ProRule" id="PRU10141"/>
    </source>
</evidence>
<proteinExistence type="inferred from homology"/>
<keyword evidence="7" id="KW-0479">Metal-binding</keyword>
<evidence type="ECO:0000256" key="7">
    <source>
        <dbReference type="ARBA" id="ARBA00022723"/>
    </source>
</evidence>
<dbReference type="EMBL" id="AAZO01004287">
    <property type="status" value="NOT_ANNOTATED_CDS"/>
    <property type="molecule type" value="Genomic_DNA"/>
</dbReference>
<evidence type="ECO:0000259" key="16">
    <source>
        <dbReference type="PROSITE" id="PS50011"/>
    </source>
</evidence>
<keyword evidence="4" id="KW-0723">Serine/threonine-protein kinase</keyword>
<dbReference type="VEuPathDB" id="VectorBase:PHUM368540"/>
<feature type="compositionally biased region" description="Low complexity" evidence="15">
    <location>
        <begin position="602"/>
        <end position="617"/>
    </location>
</feature>
<dbReference type="FunFam" id="3.30.200.20:FF:000003">
    <property type="entry name" value="Non-specific serine/threonine protein kinase"/>
    <property type="match status" value="1"/>
</dbReference>
<comment type="cofactor">
    <cofactor evidence="1">
        <name>Mg(2+)</name>
        <dbReference type="ChEBI" id="CHEBI:18420"/>
    </cofactor>
</comment>
<reference evidence="17" key="1">
    <citation type="submission" date="2007-04" db="EMBL/GenBank/DDBJ databases">
        <title>Annotation of Pediculus humanus corporis strain USDA.</title>
        <authorList>
            <person name="Kirkness E."/>
            <person name="Hannick L."/>
            <person name="Hass B."/>
            <person name="Bruggner R."/>
            <person name="Lawson D."/>
            <person name="Bidwell S."/>
            <person name="Joardar V."/>
            <person name="Caler E."/>
            <person name="Walenz B."/>
            <person name="Inman J."/>
            <person name="Schobel S."/>
            <person name="Galinsky K."/>
            <person name="Amedeo P."/>
            <person name="Strausberg R."/>
        </authorList>
    </citation>
    <scope>NUCLEOTIDE SEQUENCE</scope>
    <source>
        <strain evidence="17">USDA</strain>
    </source>
</reference>
<dbReference type="PANTHER" id="PTHR24346:SF42">
    <property type="entry name" value="SERINE_THREONINE-PROTEIN KINASE SIK3"/>
    <property type="match status" value="1"/>
</dbReference>
<evidence type="ECO:0000313" key="18">
    <source>
        <dbReference type="EnsemblMetazoa" id="PHUM368540-PA"/>
    </source>
</evidence>
<dbReference type="GeneID" id="8233552"/>
<dbReference type="Pfam" id="PF23312">
    <property type="entry name" value="UBA_SIK3"/>
    <property type="match status" value="1"/>
</dbReference>
<reference evidence="17" key="2">
    <citation type="submission" date="2007-04" db="EMBL/GenBank/DDBJ databases">
        <title>The genome of the human body louse.</title>
        <authorList>
            <consortium name="The Human Body Louse Genome Consortium"/>
            <person name="Kirkness E."/>
            <person name="Walenz B."/>
            <person name="Hass B."/>
            <person name="Bruggner R."/>
            <person name="Strausberg R."/>
        </authorList>
    </citation>
    <scope>NUCLEOTIDE SEQUENCE</scope>
    <source>
        <strain evidence="17">USDA</strain>
    </source>
</reference>
<evidence type="ECO:0000256" key="13">
    <source>
        <dbReference type="ARBA" id="ARBA00048679"/>
    </source>
</evidence>
<gene>
    <name evidence="18" type="primary">8233552</name>
    <name evidence="17" type="ORF">Phum_PHUM368540</name>
</gene>
<dbReference type="AlphaFoldDB" id="E0VPX8"/>
<comment type="catalytic activity">
    <reaction evidence="13">
        <text>L-seryl-[protein] + ATP = O-phospho-L-seryl-[protein] + ADP + H(+)</text>
        <dbReference type="Rhea" id="RHEA:17989"/>
        <dbReference type="Rhea" id="RHEA-COMP:9863"/>
        <dbReference type="Rhea" id="RHEA-COMP:11604"/>
        <dbReference type="ChEBI" id="CHEBI:15378"/>
        <dbReference type="ChEBI" id="CHEBI:29999"/>
        <dbReference type="ChEBI" id="CHEBI:30616"/>
        <dbReference type="ChEBI" id="CHEBI:83421"/>
        <dbReference type="ChEBI" id="CHEBI:456216"/>
        <dbReference type="EC" id="2.7.11.1"/>
    </reaction>
</comment>
<evidence type="ECO:0000256" key="2">
    <source>
        <dbReference type="ARBA" id="ARBA00006234"/>
    </source>
</evidence>
<keyword evidence="5" id="KW-0597">Phosphoprotein</keyword>
<dbReference type="Gene3D" id="1.10.510.10">
    <property type="entry name" value="Transferase(Phosphotransferase) domain 1"/>
    <property type="match status" value="1"/>
</dbReference>
<dbReference type="OMA" id="NASPMEP"/>
<dbReference type="Proteomes" id="UP000009046">
    <property type="component" value="Unassembled WGS sequence"/>
</dbReference>
<reference evidence="18" key="3">
    <citation type="submission" date="2020-05" db="UniProtKB">
        <authorList>
            <consortium name="EnsemblMetazoa"/>
        </authorList>
    </citation>
    <scope>IDENTIFICATION</scope>
    <source>
        <strain evidence="18">USDA</strain>
    </source>
</reference>
<dbReference type="HOGENOM" id="CLU_021443_2_1_1"/>
<evidence type="ECO:0000256" key="5">
    <source>
        <dbReference type="ARBA" id="ARBA00022553"/>
    </source>
</evidence>
<keyword evidence="9 17" id="KW-0418">Kinase</keyword>
<dbReference type="InterPro" id="IPR008271">
    <property type="entry name" value="Ser/Thr_kinase_AS"/>
</dbReference>
<dbReference type="InParanoid" id="E0VPX8"/>
<dbReference type="InterPro" id="IPR000719">
    <property type="entry name" value="Prot_kinase_dom"/>
</dbReference>
<dbReference type="GO" id="GO:0035556">
    <property type="term" value="P:intracellular signal transduction"/>
    <property type="evidence" value="ECO:0007669"/>
    <property type="project" value="TreeGrafter"/>
</dbReference>
<dbReference type="FunFam" id="1.10.510.10:FF:000156">
    <property type="entry name" value="Serine/threonine-protein kinase SIK3 homolog"/>
    <property type="match status" value="1"/>
</dbReference>
<dbReference type="InterPro" id="IPR057380">
    <property type="entry name" value="UBA_SIK1/2/3"/>
</dbReference>
<comment type="catalytic activity">
    <reaction evidence="12">
        <text>L-threonyl-[protein] + ATP = O-phospho-L-threonyl-[protein] + ADP + H(+)</text>
        <dbReference type="Rhea" id="RHEA:46608"/>
        <dbReference type="Rhea" id="RHEA-COMP:11060"/>
        <dbReference type="Rhea" id="RHEA-COMP:11605"/>
        <dbReference type="ChEBI" id="CHEBI:15378"/>
        <dbReference type="ChEBI" id="CHEBI:30013"/>
        <dbReference type="ChEBI" id="CHEBI:30616"/>
        <dbReference type="ChEBI" id="CHEBI:61977"/>
        <dbReference type="ChEBI" id="CHEBI:456216"/>
        <dbReference type="EC" id="2.7.11.1"/>
    </reaction>
</comment>
<dbReference type="Pfam" id="PF00069">
    <property type="entry name" value="Pkinase"/>
    <property type="match status" value="1"/>
</dbReference>
<dbReference type="GO" id="GO:0046872">
    <property type="term" value="F:metal ion binding"/>
    <property type="evidence" value="ECO:0007669"/>
    <property type="project" value="UniProtKB-KW"/>
</dbReference>
<evidence type="ECO:0000256" key="15">
    <source>
        <dbReference type="SAM" id="MobiDB-lite"/>
    </source>
</evidence>
<protein>
    <recommendedName>
        <fullName evidence="3">non-specific serine/threonine protein kinase</fullName>
        <ecNumber evidence="3">2.7.11.1</ecNumber>
    </recommendedName>
</protein>
<organism>
    <name type="scientific">Pediculus humanus subsp. corporis</name>
    <name type="common">Body louse</name>
    <dbReference type="NCBI Taxonomy" id="121224"/>
    <lineage>
        <taxon>Eukaryota</taxon>
        <taxon>Metazoa</taxon>
        <taxon>Ecdysozoa</taxon>
        <taxon>Arthropoda</taxon>
        <taxon>Hexapoda</taxon>
        <taxon>Insecta</taxon>
        <taxon>Pterygota</taxon>
        <taxon>Neoptera</taxon>
        <taxon>Paraneoptera</taxon>
        <taxon>Psocodea</taxon>
        <taxon>Troctomorpha</taxon>
        <taxon>Phthiraptera</taxon>
        <taxon>Anoplura</taxon>
        <taxon>Pediculidae</taxon>
        <taxon>Pediculus</taxon>
    </lineage>
</organism>
<evidence type="ECO:0000256" key="11">
    <source>
        <dbReference type="ARBA" id="ARBA00022842"/>
    </source>
</evidence>
<evidence type="ECO:0000256" key="6">
    <source>
        <dbReference type="ARBA" id="ARBA00022679"/>
    </source>
</evidence>
<dbReference type="eggNOG" id="KOG0586">
    <property type="taxonomic scope" value="Eukaryota"/>
</dbReference>
<dbReference type="KEGG" id="phu:Phum_PHUM368540"/>
<dbReference type="GO" id="GO:0005524">
    <property type="term" value="F:ATP binding"/>
    <property type="evidence" value="ECO:0007669"/>
    <property type="project" value="UniProtKB-UniRule"/>
</dbReference>
<dbReference type="GO" id="GO:0000226">
    <property type="term" value="P:microtubule cytoskeleton organization"/>
    <property type="evidence" value="ECO:0007669"/>
    <property type="project" value="TreeGrafter"/>
</dbReference>
<evidence type="ECO:0000313" key="19">
    <source>
        <dbReference type="Proteomes" id="UP000009046"/>
    </source>
</evidence>
<evidence type="ECO:0000256" key="1">
    <source>
        <dbReference type="ARBA" id="ARBA00001946"/>
    </source>
</evidence>
<evidence type="ECO:0000256" key="10">
    <source>
        <dbReference type="ARBA" id="ARBA00022840"/>
    </source>
</evidence>
<evidence type="ECO:0000256" key="3">
    <source>
        <dbReference type="ARBA" id="ARBA00012513"/>
    </source>
</evidence>
<dbReference type="SUPFAM" id="SSF56112">
    <property type="entry name" value="Protein kinase-like (PK-like)"/>
    <property type="match status" value="1"/>
</dbReference>